<evidence type="ECO:0000256" key="1">
    <source>
        <dbReference type="ARBA" id="ARBA00004418"/>
    </source>
</evidence>
<dbReference type="PANTHER" id="PTHR36842:SF1">
    <property type="entry name" value="PROTEIN TOLB"/>
    <property type="match status" value="1"/>
</dbReference>
<keyword evidence="8" id="KW-1185">Reference proteome</keyword>
<dbReference type="SUPFAM" id="SSF52964">
    <property type="entry name" value="TolB, N-terminal domain"/>
    <property type="match status" value="1"/>
</dbReference>
<dbReference type="SUPFAM" id="SSF69304">
    <property type="entry name" value="Tricorn protease N-terminal domain"/>
    <property type="match status" value="1"/>
</dbReference>
<evidence type="ECO:0000313" key="8">
    <source>
        <dbReference type="Proteomes" id="UP000501466"/>
    </source>
</evidence>
<organism evidence="7 8">
    <name type="scientific">Thiosulfativibrio zosterae</name>
    <dbReference type="NCBI Taxonomy" id="2675053"/>
    <lineage>
        <taxon>Bacteria</taxon>
        <taxon>Pseudomonadati</taxon>
        <taxon>Pseudomonadota</taxon>
        <taxon>Gammaproteobacteria</taxon>
        <taxon>Thiotrichales</taxon>
        <taxon>Piscirickettsiaceae</taxon>
        <taxon>Thiosulfativibrio</taxon>
    </lineage>
</organism>
<accession>A0A6F8PNP9</accession>
<dbReference type="GO" id="GO:0017038">
    <property type="term" value="P:protein import"/>
    <property type="evidence" value="ECO:0007669"/>
    <property type="project" value="InterPro"/>
</dbReference>
<dbReference type="RefSeq" id="WP_173291518.1">
    <property type="nucleotide sequence ID" value="NZ_AP021888.1"/>
</dbReference>
<comment type="subunit">
    <text evidence="5">The Tol-Pal system is composed of five core proteins: the inner membrane proteins TolA, TolQ and TolR, the periplasmic protein TolB and the outer membrane protein Pal. They form a network linking the inner and outer membranes and the peptidoglycan layer.</text>
</comment>
<dbReference type="Proteomes" id="UP000501466">
    <property type="component" value="Chromosome"/>
</dbReference>
<evidence type="ECO:0000256" key="5">
    <source>
        <dbReference type="HAMAP-Rule" id="MF_00671"/>
    </source>
</evidence>
<dbReference type="InterPro" id="IPR011659">
    <property type="entry name" value="WD40"/>
</dbReference>
<dbReference type="AlphaFoldDB" id="A0A6F8PNP9"/>
<dbReference type="Gene3D" id="3.40.50.10070">
    <property type="entry name" value="TolB, N-terminal domain"/>
    <property type="match status" value="1"/>
</dbReference>
<evidence type="ECO:0000256" key="3">
    <source>
        <dbReference type="ARBA" id="ARBA00022729"/>
    </source>
</evidence>
<comment type="function">
    <text evidence="5">Part of the Tol-Pal system, which plays a role in outer membrane invagination during cell division and is important for maintaining outer membrane integrity.</text>
</comment>
<name>A0A6F8PNP9_9GAMM</name>
<feature type="signal peptide" evidence="5">
    <location>
        <begin position="1"/>
        <end position="21"/>
    </location>
</feature>
<dbReference type="Pfam" id="PF04052">
    <property type="entry name" value="TolB_N"/>
    <property type="match status" value="1"/>
</dbReference>
<reference evidence="8" key="1">
    <citation type="submission" date="2019-11" db="EMBL/GenBank/DDBJ databases">
        <title>Isolation and characterization of two novel species in the genus Thiomicrorhabdus.</title>
        <authorList>
            <person name="Mochizuki J."/>
            <person name="Kojima H."/>
            <person name="Fukui M."/>
        </authorList>
    </citation>
    <scope>NUCLEOTIDE SEQUENCE [LARGE SCALE GENOMIC DNA]</scope>
    <source>
        <strain evidence="8">AkT22</strain>
    </source>
</reference>
<dbReference type="InterPro" id="IPR011042">
    <property type="entry name" value="6-blade_b-propeller_TolB-like"/>
</dbReference>
<dbReference type="InterPro" id="IPR007195">
    <property type="entry name" value="TolB_N"/>
</dbReference>
<comment type="similarity">
    <text evidence="2 5">Belongs to the TolB family.</text>
</comment>
<keyword evidence="4 5" id="KW-0574">Periplasm</keyword>
<protein>
    <recommendedName>
        <fullName evidence="5">Tol-Pal system protein TolB</fullName>
    </recommendedName>
</protein>
<keyword evidence="5" id="KW-0131">Cell cycle</keyword>
<proteinExistence type="inferred from homology"/>
<evidence type="ECO:0000313" key="7">
    <source>
        <dbReference type="EMBL" id="BBP43742.1"/>
    </source>
</evidence>
<dbReference type="Pfam" id="PF07676">
    <property type="entry name" value="PD40"/>
    <property type="match status" value="5"/>
</dbReference>
<gene>
    <name evidence="5 7" type="primary">tolB</name>
    <name evidence="7" type="ORF">THMIRHAT_14880</name>
</gene>
<evidence type="ECO:0000259" key="6">
    <source>
        <dbReference type="Pfam" id="PF04052"/>
    </source>
</evidence>
<evidence type="ECO:0000256" key="2">
    <source>
        <dbReference type="ARBA" id="ARBA00009820"/>
    </source>
</evidence>
<keyword evidence="5" id="KW-0132">Cell division</keyword>
<dbReference type="NCBIfam" id="TIGR02800">
    <property type="entry name" value="propeller_TolB"/>
    <property type="match status" value="1"/>
</dbReference>
<dbReference type="HAMAP" id="MF_00671">
    <property type="entry name" value="TolB"/>
    <property type="match status" value="1"/>
</dbReference>
<dbReference type="EMBL" id="AP021888">
    <property type="protein sequence ID" value="BBP43742.1"/>
    <property type="molecule type" value="Genomic_DNA"/>
</dbReference>
<feature type="chain" id="PRO_5026395181" description="Tol-Pal system protein TolB" evidence="5">
    <location>
        <begin position="22"/>
        <end position="431"/>
    </location>
</feature>
<dbReference type="PANTHER" id="PTHR36842">
    <property type="entry name" value="PROTEIN TOLB HOMOLOG"/>
    <property type="match status" value="1"/>
</dbReference>
<comment type="subcellular location">
    <subcellularLocation>
        <location evidence="1 5">Periplasm</location>
    </subcellularLocation>
</comment>
<dbReference type="InterPro" id="IPR014167">
    <property type="entry name" value="Tol-Pal_TolB"/>
</dbReference>
<dbReference type="GO" id="GO:0042597">
    <property type="term" value="C:periplasmic space"/>
    <property type="evidence" value="ECO:0007669"/>
    <property type="project" value="UniProtKB-SubCell"/>
</dbReference>
<keyword evidence="3 5" id="KW-0732">Signal</keyword>
<dbReference type="KEGG" id="tzo:THMIRHAT_14880"/>
<dbReference type="GO" id="GO:0051301">
    <property type="term" value="P:cell division"/>
    <property type="evidence" value="ECO:0007669"/>
    <property type="project" value="UniProtKB-UniRule"/>
</dbReference>
<evidence type="ECO:0000256" key="4">
    <source>
        <dbReference type="ARBA" id="ARBA00022764"/>
    </source>
</evidence>
<dbReference type="Gene3D" id="2.120.10.30">
    <property type="entry name" value="TolB, C-terminal domain"/>
    <property type="match status" value="1"/>
</dbReference>
<feature type="domain" description="TolB N-terminal" evidence="6">
    <location>
        <begin position="23"/>
        <end position="128"/>
    </location>
</feature>
<sequence precursor="true">MLKSFLKVSLIWVFSLTLAHADLTIEIDQSDENALPIAMVPLAWQGAASTAPVDLASVMAANFHRTGKFRPIDEADMPQLPHSLEEVRYDQWRNLDVDTLITGSIQEDSPGFYTIDLYLIDVLRRQQVIAKRWANIPQKWLRKVAHQMSDLAYKELTGIRGAFSTQIAYVTLEKVDGERRYALEVADADGFGAQKILKSSFPIMSPSWSPDGKQLAYVSFENGRSEVFAQSLDGKYRELLASFKGINGAPAWSPDGKQMAITLSKDGSADIYIMDLKTKNLRRLTTNWAIETEAVWSSNGRSLFYNSDRRGQPQIFQVFLDTGEERRVSFEGNYNANPEISPDGRYLAMVHGSGGFHIGVLDLYTNDFSIITKTFLDESPSFSPNGEMILYAMNRGGVGRLASVSVDGRITQIISSTSGQVREPAWGPFKD</sequence>